<evidence type="ECO:0000313" key="1">
    <source>
        <dbReference type="EMBL" id="MEQ2221094.1"/>
    </source>
</evidence>
<name>A0ABV0SKM8_9TELE</name>
<evidence type="ECO:0000313" key="2">
    <source>
        <dbReference type="Proteomes" id="UP001482620"/>
    </source>
</evidence>
<sequence length="115" mass="12983">MQKQNQRAKCTGVKFLVCMYELGNKADSDSVASPHSNQPFLHTSPASLAWEVSYQECSPPERGRVRRTLDMKSLPVGSLNIVVSRHREDVYIMCRCSDTIGTAQGMFVKWLQALY</sequence>
<reference evidence="1 2" key="1">
    <citation type="submission" date="2021-06" db="EMBL/GenBank/DDBJ databases">
        <authorList>
            <person name="Palmer J.M."/>
        </authorList>
    </citation>
    <scope>NUCLEOTIDE SEQUENCE [LARGE SCALE GENOMIC DNA]</scope>
    <source>
        <strain evidence="2">if_2019</strain>
        <tissue evidence="1">Muscle</tissue>
    </source>
</reference>
<comment type="caution">
    <text evidence="1">The sequence shown here is derived from an EMBL/GenBank/DDBJ whole genome shotgun (WGS) entry which is preliminary data.</text>
</comment>
<proteinExistence type="predicted"/>
<organism evidence="1 2">
    <name type="scientific">Ilyodon furcidens</name>
    <name type="common">goldbreast splitfin</name>
    <dbReference type="NCBI Taxonomy" id="33524"/>
    <lineage>
        <taxon>Eukaryota</taxon>
        <taxon>Metazoa</taxon>
        <taxon>Chordata</taxon>
        <taxon>Craniata</taxon>
        <taxon>Vertebrata</taxon>
        <taxon>Euteleostomi</taxon>
        <taxon>Actinopterygii</taxon>
        <taxon>Neopterygii</taxon>
        <taxon>Teleostei</taxon>
        <taxon>Neoteleostei</taxon>
        <taxon>Acanthomorphata</taxon>
        <taxon>Ovalentaria</taxon>
        <taxon>Atherinomorphae</taxon>
        <taxon>Cyprinodontiformes</taxon>
        <taxon>Goodeidae</taxon>
        <taxon>Ilyodon</taxon>
    </lineage>
</organism>
<gene>
    <name evidence="1" type="ORF">ILYODFUR_012140</name>
</gene>
<protein>
    <submittedName>
        <fullName evidence="1">Uncharacterized protein</fullName>
    </submittedName>
</protein>
<dbReference type="EMBL" id="JAHRIQ010000941">
    <property type="protein sequence ID" value="MEQ2221094.1"/>
    <property type="molecule type" value="Genomic_DNA"/>
</dbReference>
<keyword evidence="2" id="KW-1185">Reference proteome</keyword>
<accession>A0ABV0SKM8</accession>
<dbReference type="Proteomes" id="UP001482620">
    <property type="component" value="Unassembled WGS sequence"/>
</dbReference>